<dbReference type="InterPro" id="IPR036388">
    <property type="entry name" value="WH-like_DNA-bd_sf"/>
</dbReference>
<evidence type="ECO:0000256" key="3">
    <source>
        <dbReference type="ARBA" id="ARBA00023163"/>
    </source>
</evidence>
<keyword evidence="1" id="KW-0805">Transcription regulation</keyword>
<dbReference type="PATRIC" id="fig|1616.3.peg.550"/>
<dbReference type="Gene3D" id="1.10.10.10">
    <property type="entry name" value="Winged helix-like DNA-binding domain superfamily/Winged helix DNA-binding domain"/>
    <property type="match status" value="1"/>
</dbReference>
<dbReference type="InterPro" id="IPR002577">
    <property type="entry name" value="HTH_HxlR"/>
</dbReference>
<keyword evidence="3" id="KW-0804">Transcription</keyword>
<gene>
    <name evidence="5" type="ORF">IV73_GL000534</name>
</gene>
<comment type="caution">
    <text evidence="5">The sequence shown here is derived from an EMBL/GenBank/DDBJ whole genome shotgun (WGS) entry which is preliminary data.</text>
</comment>
<keyword evidence="2" id="KW-0238">DNA-binding</keyword>
<protein>
    <recommendedName>
        <fullName evidence="4">HTH hxlR-type domain-containing protein</fullName>
    </recommendedName>
</protein>
<sequence>MKREGTVMMEQQNQAKLCDKFVATFDILGRKWNGLIIESLLLAGPQRFKDLATRVEACSDRVLVERLKELERANILERKVGLESSRAIYQLTQRGEAMRPVMRSIHEWADEYNH</sequence>
<proteinExistence type="predicted"/>
<dbReference type="InterPro" id="IPR036390">
    <property type="entry name" value="WH_DNA-bd_sf"/>
</dbReference>
<name>A0A0R2JLU5_9LACO</name>
<evidence type="ECO:0000313" key="6">
    <source>
        <dbReference type="Proteomes" id="UP000051655"/>
    </source>
</evidence>
<accession>A0A0R2JLU5</accession>
<dbReference type="STRING" id="1616.IV73_GL000534"/>
<feature type="domain" description="HTH hxlR-type" evidence="4">
    <location>
        <begin position="18"/>
        <end position="114"/>
    </location>
</feature>
<evidence type="ECO:0000256" key="2">
    <source>
        <dbReference type="ARBA" id="ARBA00023125"/>
    </source>
</evidence>
<dbReference type="Pfam" id="PF01638">
    <property type="entry name" value="HxlR"/>
    <property type="match status" value="1"/>
</dbReference>
<dbReference type="AlphaFoldDB" id="A0A0R2JLU5"/>
<organism evidence="5 6">
    <name type="scientific">Weissella kandleri</name>
    <dbReference type="NCBI Taxonomy" id="1616"/>
    <lineage>
        <taxon>Bacteria</taxon>
        <taxon>Bacillati</taxon>
        <taxon>Bacillota</taxon>
        <taxon>Bacilli</taxon>
        <taxon>Lactobacillales</taxon>
        <taxon>Lactobacillaceae</taxon>
        <taxon>Weissella</taxon>
    </lineage>
</organism>
<keyword evidence="6" id="KW-1185">Reference proteome</keyword>
<dbReference type="EMBL" id="JQBP01000002">
    <property type="protein sequence ID" value="KRN75370.1"/>
    <property type="molecule type" value="Genomic_DNA"/>
</dbReference>
<dbReference type="SUPFAM" id="SSF46785">
    <property type="entry name" value="Winged helix' DNA-binding domain"/>
    <property type="match status" value="1"/>
</dbReference>
<dbReference type="PROSITE" id="PS51118">
    <property type="entry name" value="HTH_HXLR"/>
    <property type="match status" value="1"/>
</dbReference>
<dbReference type="Proteomes" id="UP000051655">
    <property type="component" value="Unassembled WGS sequence"/>
</dbReference>
<dbReference type="PANTHER" id="PTHR33204:SF37">
    <property type="entry name" value="HTH-TYPE TRANSCRIPTIONAL REGULATOR YODB"/>
    <property type="match status" value="1"/>
</dbReference>
<dbReference type="PANTHER" id="PTHR33204">
    <property type="entry name" value="TRANSCRIPTIONAL REGULATOR, MARR FAMILY"/>
    <property type="match status" value="1"/>
</dbReference>
<reference evidence="5 6" key="1">
    <citation type="journal article" date="2015" name="Genome Announc.">
        <title>Expanding the biotechnology potential of lactobacilli through comparative genomics of 213 strains and associated genera.</title>
        <authorList>
            <person name="Sun Z."/>
            <person name="Harris H.M."/>
            <person name="McCann A."/>
            <person name="Guo C."/>
            <person name="Argimon S."/>
            <person name="Zhang W."/>
            <person name="Yang X."/>
            <person name="Jeffery I.B."/>
            <person name="Cooney J.C."/>
            <person name="Kagawa T.F."/>
            <person name="Liu W."/>
            <person name="Song Y."/>
            <person name="Salvetti E."/>
            <person name="Wrobel A."/>
            <person name="Rasinkangas P."/>
            <person name="Parkhill J."/>
            <person name="Rea M.C."/>
            <person name="O'Sullivan O."/>
            <person name="Ritari J."/>
            <person name="Douillard F.P."/>
            <person name="Paul Ross R."/>
            <person name="Yang R."/>
            <person name="Briner A.E."/>
            <person name="Felis G.E."/>
            <person name="de Vos W.M."/>
            <person name="Barrangou R."/>
            <person name="Klaenhammer T.R."/>
            <person name="Caufield P.W."/>
            <person name="Cui Y."/>
            <person name="Zhang H."/>
            <person name="O'Toole P.W."/>
        </authorList>
    </citation>
    <scope>NUCLEOTIDE SEQUENCE [LARGE SCALE GENOMIC DNA]</scope>
    <source>
        <strain evidence="5 6">DSM 20593</strain>
    </source>
</reference>
<evidence type="ECO:0000256" key="1">
    <source>
        <dbReference type="ARBA" id="ARBA00023015"/>
    </source>
</evidence>
<dbReference type="GO" id="GO:0003677">
    <property type="term" value="F:DNA binding"/>
    <property type="evidence" value="ECO:0007669"/>
    <property type="project" value="UniProtKB-KW"/>
</dbReference>
<evidence type="ECO:0000313" key="5">
    <source>
        <dbReference type="EMBL" id="KRN75370.1"/>
    </source>
</evidence>
<evidence type="ECO:0000259" key="4">
    <source>
        <dbReference type="PROSITE" id="PS51118"/>
    </source>
</evidence>